<reference evidence="1 2" key="1">
    <citation type="journal article" date="2021" name="Plant Biotechnol. J.">
        <title>Multi-omics assisted identification of the key and species-specific regulatory components of drought-tolerant mechanisms in Gossypium stocksii.</title>
        <authorList>
            <person name="Yu D."/>
            <person name="Ke L."/>
            <person name="Zhang D."/>
            <person name="Wu Y."/>
            <person name="Sun Y."/>
            <person name="Mei J."/>
            <person name="Sun J."/>
            <person name="Sun Y."/>
        </authorList>
    </citation>
    <scope>NUCLEOTIDE SEQUENCE [LARGE SCALE GENOMIC DNA]</scope>
    <source>
        <strain evidence="2">cv. E1</strain>
        <tissue evidence="1">Leaf</tissue>
    </source>
</reference>
<name>A0A9D3W3A6_9ROSI</name>
<dbReference type="Proteomes" id="UP000828251">
    <property type="component" value="Unassembled WGS sequence"/>
</dbReference>
<keyword evidence="2" id="KW-1185">Reference proteome</keyword>
<dbReference type="EMBL" id="JAIQCV010000004">
    <property type="protein sequence ID" value="KAH1107522.1"/>
    <property type="molecule type" value="Genomic_DNA"/>
</dbReference>
<dbReference type="AlphaFoldDB" id="A0A9D3W3A6"/>
<gene>
    <name evidence="1" type="ORF">J1N35_011290</name>
</gene>
<evidence type="ECO:0000313" key="1">
    <source>
        <dbReference type="EMBL" id="KAH1107522.1"/>
    </source>
</evidence>
<evidence type="ECO:0000313" key="2">
    <source>
        <dbReference type="Proteomes" id="UP000828251"/>
    </source>
</evidence>
<sequence>MARQAPSTSNATQLRTFFSRIVENKCHQKSTNAHCAWKKDSFSRCPFMAYIEAISSIVEQHRWQIFCLHPNDVFPQVMKEFYAHLTSPEIAWGALVLFDADSINAQYESLEGIDEHTDFVKIMTVENLNHMLTDVCVEGIDWALNLTAIICKRVLSMQV</sequence>
<comment type="caution">
    <text evidence="1">The sequence shown here is derived from an EMBL/GenBank/DDBJ whole genome shotgun (WGS) entry which is preliminary data.</text>
</comment>
<protein>
    <submittedName>
        <fullName evidence="1">Uncharacterized protein</fullName>
    </submittedName>
</protein>
<accession>A0A9D3W3A6</accession>
<proteinExistence type="predicted"/>
<organism evidence="1 2">
    <name type="scientific">Gossypium stocksii</name>
    <dbReference type="NCBI Taxonomy" id="47602"/>
    <lineage>
        <taxon>Eukaryota</taxon>
        <taxon>Viridiplantae</taxon>
        <taxon>Streptophyta</taxon>
        <taxon>Embryophyta</taxon>
        <taxon>Tracheophyta</taxon>
        <taxon>Spermatophyta</taxon>
        <taxon>Magnoliopsida</taxon>
        <taxon>eudicotyledons</taxon>
        <taxon>Gunneridae</taxon>
        <taxon>Pentapetalae</taxon>
        <taxon>rosids</taxon>
        <taxon>malvids</taxon>
        <taxon>Malvales</taxon>
        <taxon>Malvaceae</taxon>
        <taxon>Malvoideae</taxon>
        <taxon>Gossypium</taxon>
    </lineage>
</organism>
<dbReference type="OrthoDB" id="1423221at2759"/>